<evidence type="ECO:0000259" key="3">
    <source>
        <dbReference type="Pfam" id="PF02550"/>
    </source>
</evidence>
<organism evidence="5 6">
    <name type="scientific">Novosphingobium endophyticum</name>
    <dbReference type="NCBI Taxonomy" id="1955250"/>
    <lineage>
        <taxon>Bacteria</taxon>
        <taxon>Pseudomonadati</taxon>
        <taxon>Pseudomonadota</taxon>
        <taxon>Alphaproteobacteria</taxon>
        <taxon>Sphingomonadales</taxon>
        <taxon>Sphingomonadaceae</taxon>
        <taxon>Novosphingobium</taxon>
    </lineage>
</organism>
<feature type="domain" description="Acetyl-CoA hydrolase/transferase N-terminal" evidence="3">
    <location>
        <begin position="21"/>
        <end position="171"/>
    </location>
</feature>
<dbReference type="GO" id="GO:0008775">
    <property type="term" value="F:acetate CoA-transferase activity"/>
    <property type="evidence" value="ECO:0007669"/>
    <property type="project" value="InterPro"/>
</dbReference>
<dbReference type="InterPro" id="IPR038460">
    <property type="entry name" value="AcetylCoA_hyd_C_sf"/>
</dbReference>
<dbReference type="InterPro" id="IPR003702">
    <property type="entry name" value="ActCoA_hydro_N"/>
</dbReference>
<dbReference type="InterPro" id="IPR037171">
    <property type="entry name" value="NagB/RpiA_transferase-like"/>
</dbReference>
<dbReference type="Gene3D" id="3.30.750.70">
    <property type="entry name" value="4-hydroxybutyrate coenzyme like domains"/>
    <property type="match status" value="1"/>
</dbReference>
<protein>
    <submittedName>
        <fullName evidence="5">Acetyl-CoA hydrolase</fullName>
    </submittedName>
</protein>
<gene>
    <name evidence="5" type="ORF">GCM10011494_07930</name>
</gene>
<reference evidence="5" key="2">
    <citation type="submission" date="2020-09" db="EMBL/GenBank/DDBJ databases">
        <authorList>
            <person name="Sun Q."/>
            <person name="Zhou Y."/>
        </authorList>
    </citation>
    <scope>NUCLEOTIDE SEQUENCE</scope>
    <source>
        <strain evidence="5">CGMCC 1.15095</strain>
    </source>
</reference>
<dbReference type="AlphaFoldDB" id="A0A916X4B9"/>
<dbReference type="InterPro" id="IPR046433">
    <property type="entry name" value="ActCoA_hydro"/>
</dbReference>
<comment type="similarity">
    <text evidence="1">Belongs to the acetyl-CoA hydrolase/transferase family.</text>
</comment>
<dbReference type="GO" id="GO:0006083">
    <property type="term" value="P:acetate metabolic process"/>
    <property type="evidence" value="ECO:0007669"/>
    <property type="project" value="InterPro"/>
</dbReference>
<feature type="domain" description="Acetyl-CoA hydrolase/transferase C-terminal" evidence="4">
    <location>
        <begin position="271"/>
        <end position="421"/>
    </location>
</feature>
<evidence type="ECO:0000256" key="2">
    <source>
        <dbReference type="ARBA" id="ARBA00022679"/>
    </source>
</evidence>
<dbReference type="PANTHER" id="PTHR21432:SF20">
    <property type="entry name" value="ACETYL-COA HYDROLASE"/>
    <property type="match status" value="1"/>
</dbReference>
<dbReference type="Gene3D" id="3.40.1080.10">
    <property type="entry name" value="Glutaconate Coenzyme A-transferase"/>
    <property type="match status" value="1"/>
</dbReference>
<dbReference type="InterPro" id="IPR026888">
    <property type="entry name" value="AcetylCoA_hyd_C"/>
</dbReference>
<dbReference type="Gene3D" id="3.40.1080.20">
    <property type="entry name" value="Acetyl-CoA hydrolase/transferase C-terminal domain"/>
    <property type="match status" value="1"/>
</dbReference>
<sequence>MGQRADRMTETVLPDTLDLSKYLRRGDRIVFGQACGEPTTLVEALIGQGAAIGDLGAFIATSFSGLFTPETASAFRLSSMGAIGALRAMARAHALEVIPLHVSQIAPLIESGVMPCDAAMIQVSPADAQGNHSCGLISDYVRAAASKARVVIAEVNEQVPRVPGETIPASAIDVAVKVSRAPVEVPPAKIGPVDEAIARNCAEYIGDGSVIQTGVGAVPDAILRLLRDRRDLGVHSGMLGDGLVDLAEAGVLTNARKEIDRGVSINGALIGTRRLYDWAHDNPAIRMTPTSYTHDASVLARLSRLVTINSALDVDLTGQVNAEQSGMAYLGGTGGQVDFVRAGARSPGGASLTVLASTARGGSVSRIVPALSGPVTTARSEVDVVVTEYGAAELKGQSLAQRARRLVRIAHPDFREELERTAFEIAKRGF</sequence>
<dbReference type="Proteomes" id="UP000608154">
    <property type="component" value="Unassembled WGS sequence"/>
</dbReference>
<evidence type="ECO:0000313" key="5">
    <source>
        <dbReference type="EMBL" id="GGB91976.1"/>
    </source>
</evidence>
<dbReference type="GO" id="GO:0016787">
    <property type="term" value="F:hydrolase activity"/>
    <property type="evidence" value="ECO:0007669"/>
    <property type="project" value="UniProtKB-KW"/>
</dbReference>
<evidence type="ECO:0000256" key="1">
    <source>
        <dbReference type="ARBA" id="ARBA00009632"/>
    </source>
</evidence>
<name>A0A916X4B9_9SPHN</name>
<proteinExistence type="inferred from homology"/>
<keyword evidence="6" id="KW-1185">Reference proteome</keyword>
<dbReference type="SUPFAM" id="SSF100950">
    <property type="entry name" value="NagB/RpiA/CoA transferase-like"/>
    <property type="match status" value="2"/>
</dbReference>
<evidence type="ECO:0000313" key="6">
    <source>
        <dbReference type="Proteomes" id="UP000608154"/>
    </source>
</evidence>
<keyword evidence="5" id="KW-0378">Hydrolase</keyword>
<dbReference type="PANTHER" id="PTHR21432">
    <property type="entry name" value="ACETYL-COA HYDROLASE-RELATED"/>
    <property type="match status" value="1"/>
</dbReference>
<dbReference type="EMBL" id="BMHK01000004">
    <property type="protein sequence ID" value="GGB91976.1"/>
    <property type="molecule type" value="Genomic_DNA"/>
</dbReference>
<evidence type="ECO:0000259" key="4">
    <source>
        <dbReference type="Pfam" id="PF13336"/>
    </source>
</evidence>
<comment type="caution">
    <text evidence="5">The sequence shown here is derived from an EMBL/GenBank/DDBJ whole genome shotgun (WGS) entry which is preliminary data.</text>
</comment>
<accession>A0A916X4B9</accession>
<keyword evidence="2" id="KW-0808">Transferase</keyword>
<dbReference type="Pfam" id="PF13336">
    <property type="entry name" value="AcetylCoA_hyd_C"/>
    <property type="match status" value="1"/>
</dbReference>
<reference evidence="5" key="1">
    <citation type="journal article" date="2014" name="Int. J. Syst. Evol. Microbiol.">
        <title>Complete genome sequence of Corynebacterium casei LMG S-19264T (=DSM 44701T), isolated from a smear-ripened cheese.</title>
        <authorList>
            <consortium name="US DOE Joint Genome Institute (JGI-PGF)"/>
            <person name="Walter F."/>
            <person name="Albersmeier A."/>
            <person name="Kalinowski J."/>
            <person name="Ruckert C."/>
        </authorList>
    </citation>
    <scope>NUCLEOTIDE SEQUENCE</scope>
    <source>
        <strain evidence="5">CGMCC 1.15095</strain>
    </source>
</reference>
<dbReference type="Pfam" id="PF02550">
    <property type="entry name" value="AcetylCoA_hydro"/>
    <property type="match status" value="1"/>
</dbReference>